<name>A0ABR3F1W6_9AGAR</name>
<dbReference type="InterPro" id="IPR052965">
    <property type="entry name" value="Pigment-catalase-like"/>
</dbReference>
<feature type="compositionally biased region" description="Low complexity" evidence="1">
    <location>
        <begin position="339"/>
        <end position="375"/>
    </location>
</feature>
<protein>
    <recommendedName>
        <fullName evidence="5">Ferritin-like domain-containing protein</fullName>
    </recommendedName>
</protein>
<dbReference type="Pfam" id="PF13668">
    <property type="entry name" value="Ferritin_2"/>
    <property type="match status" value="1"/>
</dbReference>
<reference evidence="3 4" key="1">
    <citation type="submission" date="2024-02" db="EMBL/GenBank/DDBJ databases">
        <title>A draft genome for the cacao thread blight pathogen Marasmius crinis-equi.</title>
        <authorList>
            <person name="Cohen S.P."/>
            <person name="Baruah I.K."/>
            <person name="Amoako-Attah I."/>
            <person name="Bukari Y."/>
            <person name="Meinhardt L.W."/>
            <person name="Bailey B.A."/>
        </authorList>
    </citation>
    <scope>NUCLEOTIDE SEQUENCE [LARGE SCALE GENOMIC DNA]</scope>
    <source>
        <strain evidence="3 4">GH-76</strain>
    </source>
</reference>
<keyword evidence="4" id="KW-1185">Reference proteome</keyword>
<evidence type="ECO:0000313" key="4">
    <source>
        <dbReference type="Proteomes" id="UP001465976"/>
    </source>
</evidence>
<gene>
    <name evidence="3" type="ORF">V5O48_012778</name>
</gene>
<evidence type="ECO:0000313" key="3">
    <source>
        <dbReference type="EMBL" id="KAL0569194.1"/>
    </source>
</evidence>
<dbReference type="PANTHER" id="PTHR31694:SF26">
    <property type="entry name" value="OS05G0151100 PROTEIN"/>
    <property type="match status" value="1"/>
</dbReference>
<organism evidence="3 4">
    <name type="scientific">Marasmius crinis-equi</name>
    <dbReference type="NCBI Taxonomy" id="585013"/>
    <lineage>
        <taxon>Eukaryota</taxon>
        <taxon>Fungi</taxon>
        <taxon>Dikarya</taxon>
        <taxon>Basidiomycota</taxon>
        <taxon>Agaricomycotina</taxon>
        <taxon>Agaricomycetes</taxon>
        <taxon>Agaricomycetidae</taxon>
        <taxon>Agaricales</taxon>
        <taxon>Marasmiineae</taxon>
        <taxon>Marasmiaceae</taxon>
        <taxon>Marasmius</taxon>
    </lineage>
</organism>
<feature type="region of interest" description="Disordered" evidence="1">
    <location>
        <begin position="339"/>
        <end position="397"/>
    </location>
</feature>
<dbReference type="SUPFAM" id="SSF47240">
    <property type="entry name" value="Ferritin-like"/>
    <property type="match status" value="1"/>
</dbReference>
<proteinExistence type="predicted"/>
<dbReference type="Proteomes" id="UP001465976">
    <property type="component" value="Unassembled WGS sequence"/>
</dbReference>
<sequence length="397" mass="40363">MRYSTLFALAAPLAVHAAPLSRRQDGNLDVTILKFADVLEQLESKFYADALAKFQTSDFTNAGFASSDVPIQQFQVIQSDEATHSTVLQSGLAAVGESPVTSCKFKFDSALTDVATMAATARVVEMVGVGAYLGAAPLVTDPVILQAAGSILTVEARHSTVLNLLSGSGTSVPAPFDIALAPSEVLSVAAPFFDGPCDLGVPAFPTLAITNTDTVAPGTKLEFKSDAINGTVPEDSLFCQMLLGGAASSIPLPFTDCVVPPDVNGPVAVFVTADGQPLVSNTKDRQTNNGKLLAGPALAFIDTQPQLLGQMLRSSGTSGGSQTTQTISPEQASKVIEGASATGTASDGASSTTASDGSAPTGSSTPVNNGVNNGGKPNLSTGPSQDGSINVLGWTGL</sequence>
<feature type="chain" id="PRO_5045831078" description="Ferritin-like domain-containing protein" evidence="2">
    <location>
        <begin position="18"/>
        <end position="397"/>
    </location>
</feature>
<keyword evidence="2" id="KW-0732">Signal</keyword>
<accession>A0ABR3F1W6</accession>
<dbReference type="EMBL" id="JBAHYK010001173">
    <property type="protein sequence ID" value="KAL0569194.1"/>
    <property type="molecule type" value="Genomic_DNA"/>
</dbReference>
<feature type="signal peptide" evidence="2">
    <location>
        <begin position="1"/>
        <end position="17"/>
    </location>
</feature>
<dbReference type="InterPro" id="IPR009078">
    <property type="entry name" value="Ferritin-like_SF"/>
</dbReference>
<evidence type="ECO:0008006" key="5">
    <source>
        <dbReference type="Google" id="ProtNLM"/>
    </source>
</evidence>
<dbReference type="PANTHER" id="PTHR31694">
    <property type="entry name" value="DESICCATION-LIKE PROTEIN"/>
    <property type="match status" value="1"/>
</dbReference>
<evidence type="ECO:0000256" key="2">
    <source>
        <dbReference type="SAM" id="SignalP"/>
    </source>
</evidence>
<comment type="caution">
    <text evidence="3">The sequence shown here is derived from an EMBL/GenBank/DDBJ whole genome shotgun (WGS) entry which is preliminary data.</text>
</comment>
<dbReference type="CDD" id="cd00657">
    <property type="entry name" value="Ferritin_like"/>
    <property type="match status" value="1"/>
</dbReference>
<feature type="compositionally biased region" description="Polar residues" evidence="1">
    <location>
        <begin position="378"/>
        <end position="388"/>
    </location>
</feature>
<evidence type="ECO:0000256" key="1">
    <source>
        <dbReference type="SAM" id="MobiDB-lite"/>
    </source>
</evidence>